<dbReference type="SMART" id="SM00462">
    <property type="entry name" value="PTB"/>
    <property type="match status" value="1"/>
</dbReference>
<dbReference type="InterPro" id="IPR027851">
    <property type="entry name" value="DUF4628"/>
</dbReference>
<comment type="caution">
    <text evidence="8">The sequence shown here is derived from an EMBL/GenBank/DDBJ whole genome shotgun (WGS) entry which is preliminary data.</text>
</comment>
<feature type="region of interest" description="Disordered" evidence="6">
    <location>
        <begin position="379"/>
        <end position="407"/>
    </location>
</feature>
<feature type="compositionally biased region" description="Basic and acidic residues" evidence="6">
    <location>
        <begin position="464"/>
        <end position="474"/>
    </location>
</feature>
<accession>A0A7K9EW76</accession>
<evidence type="ECO:0000256" key="4">
    <source>
        <dbReference type="ARBA" id="ARBA00075003"/>
    </source>
</evidence>
<dbReference type="GO" id="GO:0050998">
    <property type="term" value="F:nitric-oxide synthase binding"/>
    <property type="evidence" value="ECO:0007669"/>
    <property type="project" value="TreeGrafter"/>
</dbReference>
<sequence>MPAKSKYNLVDDRHDLRIPLHNEDAFQHGICFEAKYIGSLDVPRPNSRVEIVTAMRRIRYEFKAKNIKKKKVSLIVSVDGVKVILKKKKKKKEWAWDENKLLVMHDPIYRIFYVSHDSQDLKIFSYIARDGSSNVFRCNVFKSKKKSQAMRIVRTVGQAFEVCHKLSLQHTQQNADGQEDGDSERNGDDLDVPACRLTGTERTAASAEETDIDAVDLPLPGADILEFSRGVTDLDAVGKEGGSYADAKGCLHPDDILTASPKMLLPSSAQLPDLGTPLSAHHQMQLLQQLLQQQQQQTQVAVAQVVHLLKDQLAAEAAARLEAQARVHQLLLQNKDLLQHISLLVKQVQELELKLAGNTTTGSQDSLLEITFRSNVLPVLCDPTTPQPEDTHPPPLGPSSGFPSTLGSPIGRDDCLVKLECYRFLPGSGPPDPEPALGSLELIKFRESGIASEYESNTDESEERDSWSQEEPPRLLHVQPRQDLGDSLEDEIAVMFENTSASTAPTPRPQHVPVVAGTSPQPSRPAGSQHLRNLSKAVGAKVNDLLRRKEPASFPSVGVMEVNASAGAVLGTGQPPGKDEAVGEPDAFPRLDPPPPVTKKRTPRALKTPQDMLIAPQPVETSPRSKMEETPEPPTAHPEPAEEQLEMRDPFPPEYPGVPSMMGTAEPSGDQPTGALPVPDLIHKGSLESQWRAGERATETSPHAEKPSQRPGLEHEPLGSLGCPEPRAPSWEVEGPHPDLLSFE</sequence>
<dbReference type="FunFam" id="2.30.29.30:FF:000124">
    <property type="entry name" value="carboxyl-terminal PDZ ligand of neuronal nitric oxide synthase protein-like"/>
    <property type="match status" value="1"/>
</dbReference>
<evidence type="ECO:0000313" key="8">
    <source>
        <dbReference type="EMBL" id="NXG80884.1"/>
    </source>
</evidence>
<reference evidence="8 9" key="1">
    <citation type="submission" date="2019-09" db="EMBL/GenBank/DDBJ databases">
        <title>Bird 10,000 Genomes (B10K) Project - Family phase.</title>
        <authorList>
            <person name="Zhang G."/>
        </authorList>
    </citation>
    <scope>NUCLEOTIDE SEQUENCE [LARGE SCALE GENOMIC DNA]</scope>
    <source>
        <strain evidence="8">B10K-DU-001-21</strain>
        <tissue evidence="8">Muscle</tissue>
    </source>
</reference>
<feature type="non-terminal residue" evidence="8">
    <location>
        <position position="1"/>
    </location>
</feature>
<dbReference type="InterPro" id="IPR011993">
    <property type="entry name" value="PH-like_dom_sf"/>
</dbReference>
<feature type="region of interest" description="Disordered" evidence="6">
    <location>
        <begin position="568"/>
        <end position="744"/>
    </location>
</feature>
<feature type="compositionally biased region" description="Low complexity" evidence="6">
    <location>
        <begin position="398"/>
        <end position="407"/>
    </location>
</feature>
<dbReference type="Pfam" id="PF00640">
    <property type="entry name" value="PID"/>
    <property type="match status" value="1"/>
</dbReference>
<feature type="domain" description="PID" evidence="7">
    <location>
        <begin position="29"/>
        <end position="165"/>
    </location>
</feature>
<keyword evidence="1" id="KW-0175">Coiled coil</keyword>
<comment type="function">
    <text evidence="2">Adapter protein involved in neuronal nitric-oxide (NO) synthesis regulation via its association with nNOS/NOS1. The complex formed with NOS1 and synapsins is necessary for specific NO and synapsin functions at a presynaptic level. Mediates an indirect interaction between NOS1 and RASD1 leading to enhance the ability of NOS1 to activate RASD1. Competes with DLG4 for interaction with NOS1, possibly affecting NOS1 activity by regulating the interaction between NOS1 and DLG4. In kidney podocytes, plays a role in podosomes and filopodia formation through CDC42 activation.</text>
</comment>
<gene>
    <name evidence="8" type="primary">Nos1ap</name>
    <name evidence="8" type="ORF">BARMAR_R00174</name>
</gene>
<dbReference type="OrthoDB" id="10030336at2759"/>
<evidence type="ECO:0000256" key="3">
    <source>
        <dbReference type="ARBA" id="ARBA00067706"/>
    </source>
</evidence>
<dbReference type="PROSITE" id="PS01179">
    <property type="entry name" value="PID"/>
    <property type="match status" value="1"/>
</dbReference>
<keyword evidence="9" id="KW-1185">Reference proteome</keyword>
<evidence type="ECO:0000256" key="2">
    <source>
        <dbReference type="ARBA" id="ARBA00054402"/>
    </source>
</evidence>
<name>A0A7K9EW76_BARMA</name>
<protein>
    <recommendedName>
        <fullName evidence="3">Carboxyl-terminal PDZ ligand of neuronal nitric oxide synthase protein</fullName>
    </recommendedName>
    <alternativeName>
        <fullName evidence="5">C-terminal PDZ ligand of neuronal nitric oxide synthase protein</fullName>
    </alternativeName>
    <alternativeName>
        <fullName evidence="4">Nitric oxide synthase 1 adaptor protein</fullName>
    </alternativeName>
</protein>
<evidence type="ECO:0000259" key="7">
    <source>
        <dbReference type="PROSITE" id="PS01179"/>
    </source>
</evidence>
<dbReference type="AlphaFoldDB" id="A0A7K9EW76"/>
<evidence type="ECO:0000313" key="9">
    <source>
        <dbReference type="Proteomes" id="UP000578343"/>
    </source>
</evidence>
<proteinExistence type="predicted"/>
<organism evidence="8 9">
    <name type="scientific">Baryphthengus martii</name>
    <name type="common">Rufous motmot</name>
    <dbReference type="NCBI Taxonomy" id="176943"/>
    <lineage>
        <taxon>Eukaryota</taxon>
        <taxon>Metazoa</taxon>
        <taxon>Chordata</taxon>
        <taxon>Craniata</taxon>
        <taxon>Vertebrata</taxon>
        <taxon>Euteleostomi</taxon>
        <taxon>Archelosauria</taxon>
        <taxon>Archosauria</taxon>
        <taxon>Dinosauria</taxon>
        <taxon>Saurischia</taxon>
        <taxon>Theropoda</taxon>
        <taxon>Coelurosauria</taxon>
        <taxon>Aves</taxon>
        <taxon>Neognathae</taxon>
        <taxon>Neoaves</taxon>
        <taxon>Telluraves</taxon>
        <taxon>Coraciimorphae</taxon>
        <taxon>Coraciiformes</taxon>
        <taxon>Momotidae</taxon>
        <taxon>Baryphthengus</taxon>
    </lineage>
</organism>
<feature type="compositionally biased region" description="Basic and acidic residues" evidence="6">
    <location>
        <begin position="693"/>
        <end position="717"/>
    </location>
</feature>
<dbReference type="PANTHER" id="PTHR11232:SF76">
    <property type="entry name" value="CARBOXYL-TERMINAL PDZ LIGAND OF NEURONAL NITRIC OXIDE SYNTHASE PROTEIN"/>
    <property type="match status" value="1"/>
</dbReference>
<feature type="region of interest" description="Disordered" evidence="6">
    <location>
        <begin position="452"/>
        <end position="481"/>
    </location>
</feature>
<dbReference type="Pfam" id="PF15429">
    <property type="entry name" value="DUF4628"/>
    <property type="match status" value="1"/>
</dbReference>
<dbReference type="Gene3D" id="2.30.29.30">
    <property type="entry name" value="Pleckstrin-homology domain (PH domain)/Phosphotyrosine-binding domain (PTB)"/>
    <property type="match status" value="1"/>
</dbReference>
<dbReference type="InterPro" id="IPR051133">
    <property type="entry name" value="Adapter_Engulfment-Domain"/>
</dbReference>
<dbReference type="Proteomes" id="UP000578343">
    <property type="component" value="Unassembled WGS sequence"/>
</dbReference>
<evidence type="ECO:0000256" key="1">
    <source>
        <dbReference type="ARBA" id="ARBA00023054"/>
    </source>
</evidence>
<dbReference type="EMBL" id="VWZK01022059">
    <property type="protein sequence ID" value="NXG80884.1"/>
    <property type="molecule type" value="Genomic_DNA"/>
</dbReference>
<dbReference type="InterPro" id="IPR006020">
    <property type="entry name" value="PTB/PI_dom"/>
</dbReference>
<feature type="non-terminal residue" evidence="8">
    <location>
        <position position="744"/>
    </location>
</feature>
<dbReference type="PANTHER" id="PTHR11232">
    <property type="entry name" value="PHOSPHOTYROSINE INTERACTION DOMAIN-CONTAINING FAMILY MEMBER"/>
    <property type="match status" value="1"/>
</dbReference>
<feature type="region of interest" description="Disordered" evidence="6">
    <location>
        <begin position="171"/>
        <end position="191"/>
    </location>
</feature>
<evidence type="ECO:0000256" key="6">
    <source>
        <dbReference type="SAM" id="MobiDB-lite"/>
    </source>
</evidence>
<dbReference type="SUPFAM" id="SSF50729">
    <property type="entry name" value="PH domain-like"/>
    <property type="match status" value="1"/>
</dbReference>
<dbReference type="CDD" id="cd01270">
    <property type="entry name" value="PTB_CAPON-like"/>
    <property type="match status" value="1"/>
</dbReference>
<evidence type="ECO:0000256" key="5">
    <source>
        <dbReference type="ARBA" id="ARBA00075107"/>
    </source>
</evidence>